<keyword evidence="1" id="KW-1133">Transmembrane helix</keyword>
<organism evidence="2 3">
    <name type="scientific">Tautonia sociabilis</name>
    <dbReference type="NCBI Taxonomy" id="2080755"/>
    <lineage>
        <taxon>Bacteria</taxon>
        <taxon>Pseudomonadati</taxon>
        <taxon>Planctomycetota</taxon>
        <taxon>Planctomycetia</taxon>
        <taxon>Isosphaerales</taxon>
        <taxon>Isosphaeraceae</taxon>
        <taxon>Tautonia</taxon>
    </lineage>
</organism>
<keyword evidence="1" id="KW-0812">Transmembrane</keyword>
<accession>A0A432MCV9</accession>
<proteinExistence type="predicted"/>
<dbReference type="RefSeq" id="WP_126728168.1">
    <property type="nucleotide sequence ID" value="NZ_RYZH01000090.1"/>
</dbReference>
<protein>
    <submittedName>
        <fullName evidence="2">Uncharacterized protein</fullName>
    </submittedName>
</protein>
<dbReference type="Proteomes" id="UP000280296">
    <property type="component" value="Unassembled WGS sequence"/>
</dbReference>
<keyword evidence="1" id="KW-0472">Membrane</keyword>
<evidence type="ECO:0000313" key="3">
    <source>
        <dbReference type="Proteomes" id="UP000280296"/>
    </source>
</evidence>
<reference evidence="2 3" key="1">
    <citation type="submission" date="2018-12" db="EMBL/GenBank/DDBJ databases">
        <authorList>
            <person name="Toschakov S.V."/>
        </authorList>
    </citation>
    <scope>NUCLEOTIDE SEQUENCE [LARGE SCALE GENOMIC DNA]</scope>
    <source>
        <strain evidence="2 3">GM2012</strain>
    </source>
</reference>
<sequence length="110" mass="11622">MNVDLPWRSPLGSLLMAAIAAVLCGGFGHARADLLLIGVGSVIGLGLIWPKVSLMTLRGRLVFEDWRTVEGKGTRARLIVTNSLSVGSWGLRLRGGEADDSVVNLAEVPG</sequence>
<feature type="transmembrane region" description="Helical" evidence="1">
    <location>
        <begin position="34"/>
        <end position="52"/>
    </location>
</feature>
<comment type="caution">
    <text evidence="2">The sequence shown here is derived from an EMBL/GenBank/DDBJ whole genome shotgun (WGS) entry which is preliminary data.</text>
</comment>
<gene>
    <name evidence="2" type="ORF">TsocGM_24895</name>
</gene>
<evidence type="ECO:0000256" key="1">
    <source>
        <dbReference type="SAM" id="Phobius"/>
    </source>
</evidence>
<evidence type="ECO:0000313" key="2">
    <source>
        <dbReference type="EMBL" id="RUL81609.1"/>
    </source>
</evidence>
<dbReference type="EMBL" id="RYZH01000090">
    <property type="protein sequence ID" value="RUL81609.1"/>
    <property type="molecule type" value="Genomic_DNA"/>
</dbReference>
<dbReference type="OrthoDB" id="261597at2"/>
<reference evidence="2 3" key="2">
    <citation type="submission" date="2019-01" db="EMBL/GenBank/DDBJ databases">
        <title>Tautonia sociabilis, a novel thermotolerant planctomycete of Isosphaeraceae family, isolated from a 4000 m deep subterranean habitat.</title>
        <authorList>
            <person name="Kovaleva O.L."/>
            <person name="Elcheninov A.G."/>
            <person name="Van Heerden E."/>
            <person name="Toshchakov S.V."/>
            <person name="Novikov A."/>
            <person name="Bonch-Osmolovskaya E.A."/>
            <person name="Kublanov I.V."/>
        </authorList>
    </citation>
    <scope>NUCLEOTIDE SEQUENCE [LARGE SCALE GENOMIC DNA]</scope>
    <source>
        <strain evidence="2 3">GM2012</strain>
    </source>
</reference>
<dbReference type="AlphaFoldDB" id="A0A432MCV9"/>
<keyword evidence="3" id="KW-1185">Reference proteome</keyword>
<name>A0A432MCV9_9BACT</name>